<sequence>MRNAFPEAEIILKYVPGNAPLQQVVTDGNWSRYCFSKKVKQPLLIIDEEQINKELKKKNRKEKINRLKRLGDLKFYQITDREEFINILDELAIQSDFRKGAMYNKTVFMDDPYRKSFLLSLYDSALLHTTVLKLDEKIIASNIGAAGKGWVHLQGVNTHSPVYAKYSPGILHFLMVGKILAEDGYSAFDLTPGTDAYKDSLATSYTNAFELTIGNKHTSANKSLNYKIAGYLKYYSAKLGVQQKTIRDIKQTSTIIRSKLKALRKADIYILAKSGLYSLRWGAKPSFYFYRIKGRATLPKIKVNKDNLGDLLKYDQTGSTFTRWEFLMQAMKRFEAGQHVYTWCKAGQLLACAWQSEHKNTYLQRYEVPEFPDKADVLHDFYIKPAAAHINHFVEGIIHEVIREFGSCYVISSSHNRKLCKILEAIEN</sequence>
<dbReference type="InterPro" id="IPR016181">
    <property type="entry name" value="Acyl_CoA_acyltransferase"/>
</dbReference>
<comment type="caution">
    <text evidence="2">The sequence shown here is derived from an EMBL/GenBank/DDBJ whole genome shotgun (WGS) entry which is preliminary data.</text>
</comment>
<dbReference type="RefSeq" id="WP_199109622.1">
    <property type="nucleotide sequence ID" value="NZ_JAHWXQ010000002.1"/>
</dbReference>
<evidence type="ECO:0000259" key="1">
    <source>
        <dbReference type="Pfam" id="PF13480"/>
    </source>
</evidence>
<dbReference type="InterPro" id="IPR038740">
    <property type="entry name" value="BioF2-like_GNAT_dom"/>
</dbReference>
<reference evidence="2 3" key="1">
    <citation type="submission" date="2021-07" db="EMBL/GenBank/DDBJ databases">
        <authorList>
            <person name="Kim M.K."/>
        </authorList>
    </citation>
    <scope>NUCLEOTIDE SEQUENCE [LARGE SCALE GENOMIC DNA]</scope>
    <source>
        <strain evidence="2 3">HLY7-15</strain>
    </source>
</reference>
<evidence type="ECO:0000313" key="3">
    <source>
        <dbReference type="Proteomes" id="UP000774935"/>
    </source>
</evidence>
<protein>
    <submittedName>
        <fullName evidence="2">GNAT family N-acetyltransferase</fullName>
    </submittedName>
</protein>
<accession>A0ABS6XAS7</accession>
<feature type="domain" description="BioF2-like acetyltransferase" evidence="1">
    <location>
        <begin position="57"/>
        <end position="198"/>
    </location>
</feature>
<name>A0ABS6XAS7_9BACT</name>
<proteinExistence type="predicted"/>
<dbReference type="SUPFAM" id="SSF55729">
    <property type="entry name" value="Acyl-CoA N-acyltransferases (Nat)"/>
    <property type="match status" value="1"/>
</dbReference>
<dbReference type="Pfam" id="PF13480">
    <property type="entry name" value="Acetyltransf_6"/>
    <property type="match status" value="1"/>
</dbReference>
<keyword evidence="3" id="KW-1185">Reference proteome</keyword>
<evidence type="ECO:0000313" key="2">
    <source>
        <dbReference type="EMBL" id="MBW3365098.1"/>
    </source>
</evidence>
<organism evidence="2 3">
    <name type="scientific">Pontibacter populi</name>
    <dbReference type="NCBI Taxonomy" id="890055"/>
    <lineage>
        <taxon>Bacteria</taxon>
        <taxon>Pseudomonadati</taxon>
        <taxon>Bacteroidota</taxon>
        <taxon>Cytophagia</taxon>
        <taxon>Cytophagales</taxon>
        <taxon>Hymenobacteraceae</taxon>
        <taxon>Pontibacter</taxon>
    </lineage>
</organism>
<dbReference type="EMBL" id="JAHWXQ010000002">
    <property type="protein sequence ID" value="MBW3365098.1"/>
    <property type="molecule type" value="Genomic_DNA"/>
</dbReference>
<dbReference type="Proteomes" id="UP000774935">
    <property type="component" value="Unassembled WGS sequence"/>
</dbReference>
<gene>
    <name evidence="2" type="ORF">KYK27_08585</name>
</gene>